<dbReference type="Gene3D" id="1.20.900.10">
    <property type="entry name" value="Dbl homology (DH) domain"/>
    <property type="match status" value="1"/>
</dbReference>
<dbReference type="InterPro" id="IPR035899">
    <property type="entry name" value="DBL_dom_sf"/>
</dbReference>
<evidence type="ECO:0000256" key="1">
    <source>
        <dbReference type="SAM" id="MobiDB-lite"/>
    </source>
</evidence>
<feature type="compositionally biased region" description="Low complexity" evidence="1">
    <location>
        <begin position="151"/>
        <end position="167"/>
    </location>
</feature>
<gene>
    <name evidence="3" type="ORF">CC1G_07991</name>
</gene>
<comment type="caution">
    <text evidence="3">The sequence shown here is derived from an EMBL/GenBank/DDBJ whole genome shotgun (WGS) entry which is preliminary data.</text>
</comment>
<dbReference type="InParanoid" id="A8P256"/>
<feature type="compositionally biased region" description="Polar residues" evidence="1">
    <location>
        <begin position="52"/>
        <end position="61"/>
    </location>
</feature>
<evidence type="ECO:0000313" key="4">
    <source>
        <dbReference type="Proteomes" id="UP000001861"/>
    </source>
</evidence>
<dbReference type="EMBL" id="AACS02000013">
    <property type="protein sequence ID" value="EAU83618.1"/>
    <property type="molecule type" value="Genomic_DNA"/>
</dbReference>
<feature type="region of interest" description="Disordered" evidence="1">
    <location>
        <begin position="617"/>
        <end position="638"/>
    </location>
</feature>
<feature type="region of interest" description="Disordered" evidence="1">
    <location>
        <begin position="1"/>
        <end position="29"/>
    </location>
</feature>
<dbReference type="STRING" id="240176.A8P256"/>
<dbReference type="GO" id="GO:0005085">
    <property type="term" value="F:guanyl-nucleotide exchange factor activity"/>
    <property type="evidence" value="ECO:0007669"/>
    <property type="project" value="InterPro"/>
</dbReference>
<dbReference type="InterPro" id="IPR000219">
    <property type="entry name" value="DH_dom"/>
</dbReference>
<organism evidence="3 4">
    <name type="scientific">Coprinopsis cinerea (strain Okayama-7 / 130 / ATCC MYA-4618 / FGSC 9003)</name>
    <name type="common">Inky cap fungus</name>
    <name type="synonym">Hormographiella aspergillata</name>
    <dbReference type="NCBI Taxonomy" id="240176"/>
    <lineage>
        <taxon>Eukaryota</taxon>
        <taxon>Fungi</taxon>
        <taxon>Dikarya</taxon>
        <taxon>Basidiomycota</taxon>
        <taxon>Agaricomycotina</taxon>
        <taxon>Agaricomycetes</taxon>
        <taxon>Agaricomycetidae</taxon>
        <taxon>Agaricales</taxon>
        <taxon>Agaricineae</taxon>
        <taxon>Psathyrellaceae</taxon>
        <taxon>Coprinopsis</taxon>
    </lineage>
</organism>
<dbReference type="GeneID" id="6014829"/>
<feature type="compositionally biased region" description="Basic and acidic residues" evidence="1">
    <location>
        <begin position="78"/>
        <end position="94"/>
    </location>
</feature>
<feature type="region of interest" description="Disordered" evidence="1">
    <location>
        <begin position="41"/>
        <end position="120"/>
    </location>
</feature>
<dbReference type="GO" id="GO:0005737">
    <property type="term" value="C:cytoplasm"/>
    <property type="evidence" value="ECO:0007669"/>
    <property type="project" value="TreeGrafter"/>
</dbReference>
<reference evidence="3 4" key="1">
    <citation type="journal article" date="2010" name="Proc. Natl. Acad. Sci. U.S.A.">
        <title>Insights into evolution of multicellular fungi from the assembled chromosomes of the mushroom Coprinopsis cinerea (Coprinus cinereus).</title>
        <authorList>
            <person name="Stajich J.E."/>
            <person name="Wilke S.K."/>
            <person name="Ahren D."/>
            <person name="Au C.H."/>
            <person name="Birren B.W."/>
            <person name="Borodovsky M."/>
            <person name="Burns C."/>
            <person name="Canback B."/>
            <person name="Casselton L.A."/>
            <person name="Cheng C.K."/>
            <person name="Deng J."/>
            <person name="Dietrich F.S."/>
            <person name="Fargo D.C."/>
            <person name="Farman M.L."/>
            <person name="Gathman A.C."/>
            <person name="Goldberg J."/>
            <person name="Guigo R."/>
            <person name="Hoegger P.J."/>
            <person name="Hooker J.B."/>
            <person name="Huggins A."/>
            <person name="James T.Y."/>
            <person name="Kamada T."/>
            <person name="Kilaru S."/>
            <person name="Kodira C."/>
            <person name="Kues U."/>
            <person name="Kupfer D."/>
            <person name="Kwan H.S."/>
            <person name="Lomsadze A."/>
            <person name="Li W."/>
            <person name="Lilly W.W."/>
            <person name="Ma L.J."/>
            <person name="Mackey A.J."/>
            <person name="Manning G."/>
            <person name="Martin F."/>
            <person name="Muraguchi H."/>
            <person name="Natvig D.O."/>
            <person name="Palmerini H."/>
            <person name="Ramesh M.A."/>
            <person name="Rehmeyer C.J."/>
            <person name="Roe B.A."/>
            <person name="Shenoy N."/>
            <person name="Stanke M."/>
            <person name="Ter-Hovhannisyan V."/>
            <person name="Tunlid A."/>
            <person name="Velagapudi R."/>
            <person name="Vision T.J."/>
            <person name="Zeng Q."/>
            <person name="Zolan M.E."/>
            <person name="Pukkila P.J."/>
        </authorList>
    </citation>
    <scope>NUCLEOTIDE SEQUENCE [LARGE SCALE GENOMIC DNA]</scope>
    <source>
        <strain evidence="4">Okayama-7 / 130 / ATCC MYA-4618 / FGSC 9003</strain>
    </source>
</reference>
<dbReference type="eggNOG" id="KOG4305">
    <property type="taxonomic scope" value="Eukaryota"/>
</dbReference>
<dbReference type="SUPFAM" id="SSF48065">
    <property type="entry name" value="DBL homology domain (DH-domain)"/>
    <property type="match status" value="1"/>
</dbReference>
<dbReference type="InterPro" id="IPR051092">
    <property type="entry name" value="FYVE_RhoGEF_PH"/>
</dbReference>
<sequence>MASVPEPTPAESETNLVEPKASVTEGNRAAFDANLHFPALVKETRAKPERQQALSSPSRTPRANEKTSKPMVPVRSPKPKDDHTWFNESSHELENGFQAPTPRVISRKSPPSLHPKPRVTLAQETTFHAFHQRQAFGIPPSNSDEIYNGQSSKRWSEGSSQRSSVSSNTWQWDDDAPLDSRNEESSLSVGAESMLRSLSNDSKDRETETFKQSSAHQEVPRFSVVSATSTGSSMYDDHHLTDSSDSEFEDARQDYCFGDGSLQSPGERRQHHHRQNEHQHSVRLVSKRPEPANANRREVILQEFMESEETFLDNAQYCIDNFILPIRTQDRRSWIGGVPADISRLLDWYEDIVNLHMCILQTLESSMSTQGPGSSTINGLPGYLKDFVPRLHVYQPYLVRLADVLEEVAKLASNTDSDFGEFIRMQERILKPKGWTFEGLLMEPVHRLAAYQDMFTDLLDHTPQSHPEFLASYTLAKSVDTVMKVLTEVKLRENEYKLIQTLASQISDSAVGDSLATRERRLLYSGTVRLISHALPPPVTPSGLSSPQLSRVGKPTNRLVEAISVWERSPKRSDSVKSTSSSITASMKSFNTASSGSASINLDGASRLPKLKDMFKRKPSRTGLSNSSVDSSSAHPTTIIPPDHVQAFVFSDLLLLITPRQSSASQYDLVPGVGLSRIFSVSQTSVDNPQGQWPSHAPNAAKPTTTNSRTEFTLQLIPTPRAVNTNGAASIPASTPLTSAVVEIVLKSDSQEGSGERTPASAELVESFSKALEQSTRHTQRLLSFSGFQDAANFRSDSSKDTWLTVSSLMASGLPMPKSPSGELPDLKYGQEDEEAKKMEREERGWWTLRYQQVLGEMHRQCVFTASTTTTTTTGR</sequence>
<proteinExistence type="predicted"/>
<dbReference type="AlphaFoldDB" id="A8P256"/>
<name>A8P256_COPC7</name>
<feature type="domain" description="DH" evidence="2">
    <location>
        <begin position="296"/>
        <end position="509"/>
    </location>
</feature>
<dbReference type="KEGG" id="cci:CC1G_07991"/>
<dbReference type="RefSeq" id="XP_001838250.1">
    <property type="nucleotide sequence ID" value="XM_001838198.2"/>
</dbReference>
<feature type="region of interest" description="Disordered" evidence="1">
    <location>
        <begin position="686"/>
        <end position="707"/>
    </location>
</feature>
<dbReference type="OrthoDB" id="1716625at2759"/>
<keyword evidence="4" id="KW-1185">Reference proteome</keyword>
<dbReference type="PANTHER" id="PTHR12673">
    <property type="entry name" value="FACIOGENITAL DYSPLASIA PROTEIN"/>
    <property type="match status" value="1"/>
</dbReference>
<evidence type="ECO:0000313" key="3">
    <source>
        <dbReference type="EMBL" id="EAU83618.1"/>
    </source>
</evidence>
<evidence type="ECO:0000259" key="2">
    <source>
        <dbReference type="PROSITE" id="PS50010"/>
    </source>
</evidence>
<accession>A8P256</accession>
<dbReference type="PROSITE" id="PS50010">
    <property type="entry name" value="DH_2"/>
    <property type="match status" value="1"/>
</dbReference>
<protein>
    <recommendedName>
        <fullName evidence="2">DH domain-containing protein</fullName>
    </recommendedName>
</protein>
<dbReference type="Proteomes" id="UP000001861">
    <property type="component" value="Unassembled WGS sequence"/>
</dbReference>
<feature type="compositionally biased region" description="Polar residues" evidence="1">
    <location>
        <begin position="622"/>
        <end position="636"/>
    </location>
</feature>
<dbReference type="SMART" id="SM00325">
    <property type="entry name" value="RhoGEF"/>
    <property type="match status" value="1"/>
</dbReference>
<feature type="compositionally biased region" description="Polar residues" evidence="1">
    <location>
        <begin position="140"/>
        <end position="150"/>
    </location>
</feature>
<feature type="region of interest" description="Disordered" evidence="1">
    <location>
        <begin position="132"/>
        <end position="291"/>
    </location>
</feature>
<dbReference type="VEuPathDB" id="FungiDB:CC1G_07991"/>
<dbReference type="PANTHER" id="PTHR12673:SF159">
    <property type="entry name" value="LD03170P"/>
    <property type="match status" value="1"/>
</dbReference>
<dbReference type="OMA" id="YANSEHR"/>
<dbReference type="Pfam" id="PF00621">
    <property type="entry name" value="RhoGEF"/>
    <property type="match status" value="1"/>
</dbReference>